<evidence type="ECO:0000256" key="4">
    <source>
        <dbReference type="ARBA" id="ARBA00012944"/>
    </source>
</evidence>
<geneLocation type="mitochondrion" evidence="20"/>
<dbReference type="EC" id="7.1.1.2" evidence="4 18"/>
<dbReference type="Pfam" id="PF00361">
    <property type="entry name" value="Proton_antipo_M"/>
    <property type="match status" value="1"/>
</dbReference>
<gene>
    <name evidence="20" type="primary">ND2</name>
</gene>
<proteinExistence type="inferred from homology"/>
<evidence type="ECO:0000256" key="13">
    <source>
        <dbReference type="ARBA" id="ARBA00023027"/>
    </source>
</evidence>
<keyword evidence="8 18" id="KW-0812">Transmembrane</keyword>
<dbReference type="PANTHER" id="PTHR46552:SF1">
    <property type="entry name" value="NADH-UBIQUINONE OXIDOREDUCTASE CHAIN 2"/>
    <property type="match status" value="1"/>
</dbReference>
<accession>A0A6B9PH57</accession>
<dbReference type="AlphaFoldDB" id="A0A6B9PH57"/>
<evidence type="ECO:0000256" key="6">
    <source>
        <dbReference type="ARBA" id="ARBA00022448"/>
    </source>
</evidence>
<evidence type="ECO:0000256" key="7">
    <source>
        <dbReference type="ARBA" id="ARBA00022660"/>
    </source>
</evidence>
<evidence type="ECO:0000256" key="1">
    <source>
        <dbReference type="ARBA" id="ARBA00003257"/>
    </source>
</evidence>
<dbReference type="PANTHER" id="PTHR46552">
    <property type="entry name" value="NADH-UBIQUINONE OXIDOREDUCTASE CHAIN 2"/>
    <property type="match status" value="1"/>
</dbReference>
<feature type="transmembrane region" description="Helical" evidence="18">
    <location>
        <begin position="272"/>
        <end position="294"/>
    </location>
</feature>
<feature type="transmembrane region" description="Helical" evidence="18">
    <location>
        <begin position="315"/>
        <end position="339"/>
    </location>
</feature>
<evidence type="ECO:0000256" key="18">
    <source>
        <dbReference type="RuleBase" id="RU003403"/>
    </source>
</evidence>
<evidence type="ECO:0000256" key="2">
    <source>
        <dbReference type="ARBA" id="ARBA00004448"/>
    </source>
</evidence>
<keyword evidence="13 18" id="KW-0520">NAD</keyword>
<comment type="function">
    <text evidence="18">Core subunit of the mitochondrial membrane respiratory chain NADH dehydrogenase (Complex I) which catalyzes electron transfer from NADH through the respiratory chain, using ubiquinone as an electron acceptor. Essential for the catalytic activity and assembly of complex I.</text>
</comment>
<feature type="transmembrane region" description="Helical" evidence="18">
    <location>
        <begin position="197"/>
        <end position="217"/>
    </location>
</feature>
<keyword evidence="15 18" id="KW-0496">Mitochondrion</keyword>
<name>A0A6B9PH57_9MUSC</name>
<feature type="transmembrane region" description="Helical" evidence="18">
    <location>
        <begin position="92"/>
        <end position="115"/>
    </location>
</feature>
<keyword evidence="14 18" id="KW-0830">Ubiquinone</keyword>
<comment type="subcellular location">
    <subcellularLocation>
        <location evidence="2 18">Mitochondrion inner membrane</location>
        <topology evidence="2 18">Multi-pass membrane protein</topology>
    </subcellularLocation>
</comment>
<evidence type="ECO:0000256" key="3">
    <source>
        <dbReference type="ARBA" id="ARBA00007012"/>
    </source>
</evidence>
<dbReference type="GO" id="GO:0006120">
    <property type="term" value="P:mitochondrial electron transport, NADH to ubiquinone"/>
    <property type="evidence" value="ECO:0007669"/>
    <property type="project" value="InterPro"/>
</dbReference>
<comment type="similarity">
    <text evidence="3 18">Belongs to the complex I subunit 2 family.</text>
</comment>
<evidence type="ECO:0000256" key="8">
    <source>
        <dbReference type="ARBA" id="ARBA00022692"/>
    </source>
</evidence>
<dbReference type="InterPro" id="IPR050175">
    <property type="entry name" value="Complex_I_Subunit_2"/>
</dbReference>
<dbReference type="EMBL" id="MG732929">
    <property type="protein sequence ID" value="QHD46549.1"/>
    <property type="molecule type" value="Genomic_DNA"/>
</dbReference>
<feature type="domain" description="NADH:quinone oxidoreductase/Mrp antiporter transmembrane" evidence="19">
    <location>
        <begin position="24"/>
        <end position="285"/>
    </location>
</feature>
<dbReference type="GO" id="GO:0005743">
    <property type="term" value="C:mitochondrial inner membrane"/>
    <property type="evidence" value="ECO:0007669"/>
    <property type="project" value="UniProtKB-SubCell"/>
</dbReference>
<evidence type="ECO:0000256" key="5">
    <source>
        <dbReference type="ARBA" id="ARBA00021008"/>
    </source>
</evidence>
<evidence type="ECO:0000313" key="20">
    <source>
        <dbReference type="EMBL" id="QHD46549.1"/>
    </source>
</evidence>
<evidence type="ECO:0000256" key="9">
    <source>
        <dbReference type="ARBA" id="ARBA00022792"/>
    </source>
</evidence>
<organism evidence="20">
    <name type="scientific">Geron pallipilosus</name>
    <dbReference type="NCBI Taxonomy" id="2682726"/>
    <lineage>
        <taxon>Eukaryota</taxon>
        <taxon>Metazoa</taxon>
        <taxon>Ecdysozoa</taxon>
        <taxon>Arthropoda</taxon>
        <taxon>Hexapoda</taxon>
        <taxon>Insecta</taxon>
        <taxon>Pterygota</taxon>
        <taxon>Neoptera</taxon>
        <taxon>Endopterygota</taxon>
        <taxon>Diptera</taxon>
        <taxon>Brachycera</taxon>
        <taxon>Muscomorpha</taxon>
        <taxon>Asiloidea</taxon>
        <taxon>Bombyliidae</taxon>
        <taxon>Gerontinae</taxon>
        <taxon>Geron</taxon>
    </lineage>
</organism>
<evidence type="ECO:0000256" key="14">
    <source>
        <dbReference type="ARBA" id="ARBA00023075"/>
    </source>
</evidence>
<evidence type="ECO:0000256" key="12">
    <source>
        <dbReference type="ARBA" id="ARBA00022989"/>
    </source>
</evidence>
<evidence type="ECO:0000256" key="11">
    <source>
        <dbReference type="ARBA" id="ARBA00022982"/>
    </source>
</evidence>
<comment type="function">
    <text evidence="1">Core subunit of the mitochondrial membrane respiratory chain NADH dehydrogenase (Complex I) that is believed to belong to the minimal assembly required for catalysis. Complex I functions in the transfer of electrons from NADH to the respiratory chain. The immediate electron acceptor for the enzyme is believed to be ubiquinone.</text>
</comment>
<feature type="transmembrane region" description="Helical" evidence="18">
    <location>
        <begin position="238"/>
        <end position="260"/>
    </location>
</feature>
<keyword evidence="9 18" id="KW-0999">Mitochondrion inner membrane</keyword>
<dbReference type="InterPro" id="IPR003917">
    <property type="entry name" value="NADH_UbQ_OxRdtase_chain2"/>
</dbReference>
<protein>
    <recommendedName>
        <fullName evidence="5 18">NADH-ubiquinone oxidoreductase chain 2</fullName>
        <ecNumber evidence="4 18">7.1.1.2</ecNumber>
    </recommendedName>
</protein>
<feature type="transmembrane region" description="Helical" evidence="18">
    <location>
        <begin position="135"/>
        <end position="162"/>
    </location>
</feature>
<keyword evidence="11 18" id="KW-0249">Electron transport</keyword>
<evidence type="ECO:0000256" key="16">
    <source>
        <dbReference type="ARBA" id="ARBA00023136"/>
    </source>
</evidence>
<keyword evidence="10 18" id="KW-1278">Translocase</keyword>
<evidence type="ECO:0000256" key="10">
    <source>
        <dbReference type="ARBA" id="ARBA00022967"/>
    </source>
</evidence>
<feature type="transmembrane region" description="Helical" evidence="18">
    <location>
        <begin position="60"/>
        <end position="80"/>
    </location>
</feature>
<dbReference type="GO" id="GO:0008137">
    <property type="term" value="F:NADH dehydrogenase (ubiquinone) activity"/>
    <property type="evidence" value="ECO:0007669"/>
    <property type="project" value="UniProtKB-EC"/>
</dbReference>
<keyword evidence="6" id="KW-0813">Transport</keyword>
<dbReference type="PRINTS" id="PR01436">
    <property type="entry name" value="NADHDHGNASE2"/>
</dbReference>
<evidence type="ECO:0000256" key="15">
    <source>
        <dbReference type="ARBA" id="ARBA00023128"/>
    </source>
</evidence>
<keyword evidence="12 18" id="KW-1133">Transmembrane helix</keyword>
<evidence type="ECO:0000259" key="19">
    <source>
        <dbReference type="Pfam" id="PF00361"/>
    </source>
</evidence>
<reference evidence="20" key="1">
    <citation type="journal article" date="2019" name="Mitochondrial DNA Part B Resour">
        <title>First report of mitochondrial genome of family Bombyliidae,Geron pallipilosus(Diptera: Bombyliidae).</title>
        <authorList>
            <person name="Yao G."/>
            <person name="Wang L."/>
            <person name="Zhang Q."/>
        </authorList>
    </citation>
    <scope>NUCLEOTIDE SEQUENCE</scope>
</reference>
<keyword evidence="7 18" id="KW-0679">Respiratory chain</keyword>
<comment type="catalytic activity">
    <reaction evidence="17 18">
        <text>a ubiquinone + NADH + 5 H(+)(in) = a ubiquinol + NAD(+) + 4 H(+)(out)</text>
        <dbReference type="Rhea" id="RHEA:29091"/>
        <dbReference type="Rhea" id="RHEA-COMP:9565"/>
        <dbReference type="Rhea" id="RHEA-COMP:9566"/>
        <dbReference type="ChEBI" id="CHEBI:15378"/>
        <dbReference type="ChEBI" id="CHEBI:16389"/>
        <dbReference type="ChEBI" id="CHEBI:17976"/>
        <dbReference type="ChEBI" id="CHEBI:57540"/>
        <dbReference type="ChEBI" id="CHEBI:57945"/>
        <dbReference type="EC" id="7.1.1.2"/>
    </reaction>
</comment>
<dbReference type="InterPro" id="IPR001750">
    <property type="entry name" value="ND/Mrp_TM"/>
</dbReference>
<evidence type="ECO:0000256" key="17">
    <source>
        <dbReference type="ARBA" id="ARBA00049551"/>
    </source>
</evidence>
<keyword evidence="16 18" id="KW-0472">Membrane</keyword>
<sequence>MFKNSSKIMFLSILMLGSMISISANTWIGAWMGLEINLLAFIPIMNIYQNALTTESALKYFLTQAIASTILLFSILIYSFKISVFSQMKMEMINIIMMMSLFLKVGMTPFHFWFPSVMEGLTWMNSLILMTWQKIAPFILMSYLIIKPLMLATIIASAIVGALGGLNQTSLRKLMAFSSINHMSWMASSLMSSEQLWMFYFMVYSLINMSLIFMFNFKKLLYINQIFSMNFSSQTIKFLLFLNLLSLGGLPPFSGFLSKWMVIQFLMSTQQYIILFIMIMTSLITLFFYIRTSFSAFTFNNYQNNWLMTTNYNNLSMYLCMILSSMTLMCSPIINFMFFNF</sequence>